<dbReference type="EMBL" id="JBHSXS010000027">
    <property type="protein sequence ID" value="MFC6884400.1"/>
    <property type="molecule type" value="Genomic_DNA"/>
</dbReference>
<reference evidence="4" key="1">
    <citation type="journal article" date="2019" name="Int. J. Syst. Evol. Microbiol.">
        <title>The Global Catalogue of Microorganisms (GCM) 10K type strain sequencing project: providing services to taxonomists for standard genome sequencing and annotation.</title>
        <authorList>
            <consortium name="The Broad Institute Genomics Platform"/>
            <consortium name="The Broad Institute Genome Sequencing Center for Infectious Disease"/>
            <person name="Wu L."/>
            <person name="Ma J."/>
        </authorList>
    </citation>
    <scope>NUCLEOTIDE SEQUENCE [LARGE SCALE GENOMIC DNA]</scope>
    <source>
        <strain evidence="4">JCM 3369</strain>
    </source>
</reference>
<dbReference type="PRINTS" id="PR00598">
    <property type="entry name" value="HTHMARR"/>
</dbReference>
<evidence type="ECO:0000259" key="2">
    <source>
        <dbReference type="PROSITE" id="PS50995"/>
    </source>
</evidence>
<accession>A0ABW2CU13</accession>
<feature type="compositionally biased region" description="Low complexity" evidence="1">
    <location>
        <begin position="155"/>
        <end position="167"/>
    </location>
</feature>
<dbReference type="PANTHER" id="PTHR33164:SF99">
    <property type="entry name" value="MARR FAMILY REGULATORY PROTEIN"/>
    <property type="match status" value="1"/>
</dbReference>
<dbReference type="Pfam" id="PF12802">
    <property type="entry name" value="MarR_2"/>
    <property type="match status" value="1"/>
</dbReference>
<organism evidence="3 4">
    <name type="scientific">Actinomadura yumaensis</name>
    <dbReference type="NCBI Taxonomy" id="111807"/>
    <lineage>
        <taxon>Bacteria</taxon>
        <taxon>Bacillati</taxon>
        <taxon>Actinomycetota</taxon>
        <taxon>Actinomycetes</taxon>
        <taxon>Streptosporangiales</taxon>
        <taxon>Thermomonosporaceae</taxon>
        <taxon>Actinomadura</taxon>
    </lineage>
</organism>
<dbReference type="Proteomes" id="UP001596380">
    <property type="component" value="Unassembled WGS sequence"/>
</dbReference>
<dbReference type="InterPro" id="IPR000835">
    <property type="entry name" value="HTH_MarR-typ"/>
</dbReference>
<evidence type="ECO:0000256" key="1">
    <source>
        <dbReference type="SAM" id="MobiDB-lite"/>
    </source>
</evidence>
<dbReference type="PANTHER" id="PTHR33164">
    <property type="entry name" value="TRANSCRIPTIONAL REGULATOR, MARR FAMILY"/>
    <property type="match status" value="1"/>
</dbReference>
<dbReference type="RefSeq" id="WP_378063798.1">
    <property type="nucleotide sequence ID" value="NZ_JBHSXS010000027.1"/>
</dbReference>
<name>A0ABW2CU13_9ACTN</name>
<evidence type="ECO:0000313" key="3">
    <source>
        <dbReference type="EMBL" id="MFC6884400.1"/>
    </source>
</evidence>
<dbReference type="PROSITE" id="PS50995">
    <property type="entry name" value="HTH_MARR_2"/>
    <property type="match status" value="1"/>
</dbReference>
<feature type="region of interest" description="Disordered" evidence="1">
    <location>
        <begin position="155"/>
        <end position="210"/>
    </location>
</feature>
<comment type="caution">
    <text evidence="3">The sequence shown here is derived from an EMBL/GenBank/DDBJ whole genome shotgun (WGS) entry which is preliminary data.</text>
</comment>
<feature type="domain" description="HTH marR-type" evidence="2">
    <location>
        <begin position="17"/>
        <end position="146"/>
    </location>
</feature>
<gene>
    <name evidence="3" type="ORF">ACFQKB_31895</name>
</gene>
<evidence type="ECO:0000313" key="4">
    <source>
        <dbReference type="Proteomes" id="UP001596380"/>
    </source>
</evidence>
<keyword evidence="4" id="KW-1185">Reference proteome</keyword>
<dbReference type="InterPro" id="IPR039422">
    <property type="entry name" value="MarR/SlyA-like"/>
</dbReference>
<sequence length="210" mass="23279">MEDQDRPLPRDPLFEMPTYLLFELGRLVRRTAHEVFSGEPLRMAHALVLACVAADGPLSQREVSERLRLDPGDVVGLVDALEEAGYVERRRDPGDRRRYRLDVTEAGRLFLARTRENRARLNETQFAPLSPAELETLRGLILRILAHNDARFAQAATPQAAHATTTPSPETRHTPAAGDAAAEIPDLPSHAERAGAERAGGSARTRRRPD</sequence>
<dbReference type="SMART" id="SM00347">
    <property type="entry name" value="HTH_MARR"/>
    <property type="match status" value="1"/>
</dbReference>
<protein>
    <submittedName>
        <fullName evidence="3">MarR family winged helix-turn-helix transcriptional regulator</fullName>
    </submittedName>
</protein>
<dbReference type="SUPFAM" id="SSF46785">
    <property type="entry name" value="Winged helix' DNA-binding domain"/>
    <property type="match status" value="1"/>
</dbReference>
<dbReference type="Gene3D" id="1.10.10.10">
    <property type="entry name" value="Winged helix-like DNA-binding domain superfamily/Winged helix DNA-binding domain"/>
    <property type="match status" value="1"/>
</dbReference>
<dbReference type="InterPro" id="IPR036390">
    <property type="entry name" value="WH_DNA-bd_sf"/>
</dbReference>
<dbReference type="InterPro" id="IPR036388">
    <property type="entry name" value="WH-like_DNA-bd_sf"/>
</dbReference>
<proteinExistence type="predicted"/>